<dbReference type="RefSeq" id="WP_146782914.1">
    <property type="nucleotide sequence ID" value="NZ_CP042434.1"/>
</dbReference>
<evidence type="ECO:0000256" key="2">
    <source>
        <dbReference type="ARBA" id="ARBA00023125"/>
    </source>
</evidence>
<reference evidence="5 6" key="1">
    <citation type="journal article" date="2017" name="Int. J. Syst. Evol. Microbiol.">
        <title>Arachidicoccus ginsenosidivorans sp. nov., with ginsenoside-converting activity isolated from ginseng cultivating soil.</title>
        <authorList>
            <person name="Siddiqi M.Z."/>
            <person name="Aslam Z."/>
            <person name="Im W.T."/>
        </authorList>
    </citation>
    <scope>NUCLEOTIDE SEQUENCE [LARGE SCALE GENOMIC DNA]</scope>
    <source>
        <strain evidence="5 6">Gsoil 809</strain>
    </source>
</reference>
<dbReference type="PANTHER" id="PTHR43280">
    <property type="entry name" value="ARAC-FAMILY TRANSCRIPTIONAL REGULATOR"/>
    <property type="match status" value="1"/>
</dbReference>
<organism evidence="5 6">
    <name type="scientific">Arachidicoccus ginsenosidivorans</name>
    <dbReference type="NCBI Taxonomy" id="496057"/>
    <lineage>
        <taxon>Bacteria</taxon>
        <taxon>Pseudomonadati</taxon>
        <taxon>Bacteroidota</taxon>
        <taxon>Chitinophagia</taxon>
        <taxon>Chitinophagales</taxon>
        <taxon>Chitinophagaceae</taxon>
        <taxon>Arachidicoccus</taxon>
    </lineage>
</organism>
<dbReference type="AlphaFoldDB" id="A0A5B8VP62"/>
<dbReference type="OrthoDB" id="9793451at2"/>
<dbReference type="SMART" id="SM00342">
    <property type="entry name" value="HTH_ARAC"/>
    <property type="match status" value="1"/>
</dbReference>
<proteinExistence type="predicted"/>
<dbReference type="PROSITE" id="PS00041">
    <property type="entry name" value="HTH_ARAC_FAMILY_1"/>
    <property type="match status" value="1"/>
</dbReference>
<keyword evidence="3" id="KW-0804">Transcription</keyword>
<evidence type="ECO:0000313" key="6">
    <source>
        <dbReference type="Proteomes" id="UP000321291"/>
    </source>
</evidence>
<dbReference type="InterPro" id="IPR020449">
    <property type="entry name" value="Tscrpt_reg_AraC-type_HTH"/>
</dbReference>
<feature type="domain" description="HTH araC/xylS-type" evidence="4">
    <location>
        <begin position="162"/>
        <end position="260"/>
    </location>
</feature>
<dbReference type="InterPro" id="IPR037923">
    <property type="entry name" value="HTH-like"/>
</dbReference>
<accession>A0A5B8VP62</accession>
<evidence type="ECO:0000256" key="1">
    <source>
        <dbReference type="ARBA" id="ARBA00023015"/>
    </source>
</evidence>
<dbReference type="SUPFAM" id="SSF46689">
    <property type="entry name" value="Homeodomain-like"/>
    <property type="match status" value="1"/>
</dbReference>
<dbReference type="GO" id="GO:0043565">
    <property type="term" value="F:sequence-specific DNA binding"/>
    <property type="evidence" value="ECO:0007669"/>
    <property type="project" value="InterPro"/>
</dbReference>
<dbReference type="GO" id="GO:0003700">
    <property type="term" value="F:DNA-binding transcription factor activity"/>
    <property type="evidence" value="ECO:0007669"/>
    <property type="project" value="InterPro"/>
</dbReference>
<dbReference type="PROSITE" id="PS01124">
    <property type="entry name" value="HTH_ARAC_FAMILY_2"/>
    <property type="match status" value="1"/>
</dbReference>
<dbReference type="InterPro" id="IPR018060">
    <property type="entry name" value="HTH_AraC"/>
</dbReference>
<dbReference type="Pfam" id="PF12833">
    <property type="entry name" value="HTH_18"/>
    <property type="match status" value="1"/>
</dbReference>
<dbReference type="Gene3D" id="1.10.10.60">
    <property type="entry name" value="Homeodomain-like"/>
    <property type="match status" value="1"/>
</dbReference>
<dbReference type="PANTHER" id="PTHR43280:SF32">
    <property type="entry name" value="TRANSCRIPTIONAL REGULATORY PROTEIN"/>
    <property type="match status" value="1"/>
</dbReference>
<dbReference type="InterPro" id="IPR014710">
    <property type="entry name" value="RmlC-like_jellyroll"/>
</dbReference>
<protein>
    <submittedName>
        <fullName evidence="5">Helix-turn-helix domain-containing protein</fullName>
    </submittedName>
</protein>
<evidence type="ECO:0000313" key="5">
    <source>
        <dbReference type="EMBL" id="QEC72466.1"/>
    </source>
</evidence>
<gene>
    <name evidence="5" type="ORF">FSB73_13060</name>
</gene>
<dbReference type="InterPro" id="IPR018062">
    <property type="entry name" value="HTH_AraC-typ_CS"/>
</dbReference>
<dbReference type="EMBL" id="CP042434">
    <property type="protein sequence ID" value="QEC72466.1"/>
    <property type="molecule type" value="Genomic_DNA"/>
</dbReference>
<keyword evidence="1" id="KW-0805">Transcription regulation</keyword>
<dbReference type="SUPFAM" id="SSF51215">
    <property type="entry name" value="Regulatory protein AraC"/>
    <property type="match status" value="1"/>
</dbReference>
<dbReference type="PRINTS" id="PR00032">
    <property type="entry name" value="HTHARAC"/>
</dbReference>
<dbReference type="KEGG" id="agi:FSB73_13060"/>
<sequence>MITISKIDNFEHCNQSPVRLLKYRLIYCFSGTVGLRIDESDFTMRPGDVITITSGQIHYFTGLEGHIDILDFTLEFICKDDNDIELIFHNGLFCHFGANELITVRYPALFERLLGQIDKELQGKPFQYLMAVRSDIELLLIEINRTKIDRGDPVWKPDALFLKFLERIRASFTAHYTVADYAGQLSTTEARLNEVSKLHTSKTAQNVLFSLKVSEAKRILLYQELSIKEVAYALGFSDPFYFSNFFKKHTGISPKDYKKAHIG</sequence>
<keyword evidence="6" id="KW-1185">Reference proteome</keyword>
<keyword evidence="2" id="KW-0238">DNA-binding</keyword>
<dbReference type="Proteomes" id="UP000321291">
    <property type="component" value="Chromosome"/>
</dbReference>
<dbReference type="InterPro" id="IPR009057">
    <property type="entry name" value="Homeodomain-like_sf"/>
</dbReference>
<evidence type="ECO:0000256" key="3">
    <source>
        <dbReference type="ARBA" id="ARBA00023163"/>
    </source>
</evidence>
<evidence type="ECO:0000259" key="4">
    <source>
        <dbReference type="PROSITE" id="PS01124"/>
    </source>
</evidence>
<dbReference type="Gene3D" id="2.60.120.10">
    <property type="entry name" value="Jelly Rolls"/>
    <property type="match status" value="1"/>
</dbReference>
<name>A0A5B8VP62_9BACT</name>